<keyword evidence="1" id="KW-0812">Transmembrane</keyword>
<protein>
    <recommendedName>
        <fullName evidence="4">PH (Pleckstrin Homology) domain-containing protein</fullName>
    </recommendedName>
</protein>
<gene>
    <name evidence="2" type="ORF">WDZ17_07910</name>
</gene>
<dbReference type="RefSeq" id="WP_339574601.1">
    <property type="nucleotide sequence ID" value="NZ_JBBIAA010000006.1"/>
</dbReference>
<keyword evidence="1" id="KW-0472">Membrane</keyword>
<keyword evidence="1" id="KW-1133">Transmembrane helix</keyword>
<feature type="transmembrane region" description="Helical" evidence="1">
    <location>
        <begin position="34"/>
        <end position="52"/>
    </location>
</feature>
<evidence type="ECO:0000313" key="3">
    <source>
        <dbReference type="Proteomes" id="UP001387100"/>
    </source>
</evidence>
<feature type="transmembrane region" description="Helical" evidence="1">
    <location>
        <begin position="58"/>
        <end position="77"/>
    </location>
</feature>
<evidence type="ECO:0000256" key="1">
    <source>
        <dbReference type="SAM" id="Phobius"/>
    </source>
</evidence>
<reference evidence="2 3" key="1">
    <citation type="journal article" date="2017" name="Int. J. Syst. Evol. Microbiol.">
        <title>Pseudokineococcus basanitobsidens sp. nov., isolated from volcanic rock.</title>
        <authorList>
            <person name="Lee D.W."/>
            <person name="Park M.Y."/>
            <person name="Kim J.J."/>
            <person name="Kim B.S."/>
        </authorList>
    </citation>
    <scope>NUCLEOTIDE SEQUENCE [LARGE SCALE GENOMIC DNA]</scope>
    <source>
        <strain evidence="2 3">DSM 103726</strain>
    </source>
</reference>
<evidence type="ECO:0008006" key="4">
    <source>
        <dbReference type="Google" id="ProtNLM"/>
    </source>
</evidence>
<name>A0ABU8RJF0_9ACTN</name>
<proteinExistence type="predicted"/>
<accession>A0ABU8RJF0</accession>
<organism evidence="2 3">
    <name type="scientific">Pseudokineococcus basanitobsidens</name>
    <dbReference type="NCBI Taxonomy" id="1926649"/>
    <lineage>
        <taxon>Bacteria</taxon>
        <taxon>Bacillati</taxon>
        <taxon>Actinomycetota</taxon>
        <taxon>Actinomycetes</taxon>
        <taxon>Kineosporiales</taxon>
        <taxon>Kineosporiaceae</taxon>
        <taxon>Pseudokineococcus</taxon>
    </lineage>
</organism>
<comment type="caution">
    <text evidence="2">The sequence shown here is derived from an EMBL/GenBank/DDBJ whole genome shotgun (WGS) entry which is preliminary data.</text>
</comment>
<dbReference type="Proteomes" id="UP001387100">
    <property type="component" value="Unassembled WGS sequence"/>
</dbReference>
<keyword evidence="3" id="KW-1185">Reference proteome</keyword>
<dbReference type="EMBL" id="JBBIAA010000006">
    <property type="protein sequence ID" value="MEJ5945221.1"/>
    <property type="molecule type" value="Genomic_DNA"/>
</dbReference>
<sequence length="167" mass="17509">MTDGAAGPGTPLLVDVDGLPERLEVPTTKGQRRLAWGNVGLGVAYGLLALLFMEPRVVWLGLGTGYLVFGVLGLVLLPRAHLALTPEGARQVSALGRGRLTPWSAVAEVRPPDTFHPSSHLRFPGGRFAETTDLPGLSADDARELQRRLVAAREGAGARPAADGCGS</sequence>
<evidence type="ECO:0000313" key="2">
    <source>
        <dbReference type="EMBL" id="MEJ5945221.1"/>
    </source>
</evidence>